<dbReference type="InterPro" id="IPR005045">
    <property type="entry name" value="CDC50/LEM3_fam"/>
</dbReference>
<dbReference type="AlphaFoldDB" id="D8LE53"/>
<dbReference type="PIRSF" id="PIRSF015840">
    <property type="entry name" value="DUF284_TM_euk"/>
    <property type="match status" value="1"/>
</dbReference>
<feature type="transmembrane region" description="Helical" evidence="7">
    <location>
        <begin position="335"/>
        <end position="356"/>
    </location>
</feature>
<evidence type="ECO:0000256" key="6">
    <source>
        <dbReference type="PIRNR" id="PIRNR015840"/>
    </source>
</evidence>
<organism evidence="8 9">
    <name type="scientific">Ectocarpus siliculosus</name>
    <name type="common">Brown alga</name>
    <name type="synonym">Conferva siliculosa</name>
    <dbReference type="NCBI Taxonomy" id="2880"/>
    <lineage>
        <taxon>Eukaryota</taxon>
        <taxon>Sar</taxon>
        <taxon>Stramenopiles</taxon>
        <taxon>Ochrophyta</taxon>
        <taxon>PX clade</taxon>
        <taxon>Phaeophyceae</taxon>
        <taxon>Ectocarpales</taxon>
        <taxon>Ectocarpaceae</taxon>
        <taxon>Ectocarpus</taxon>
    </lineage>
</organism>
<keyword evidence="5 6" id="KW-0472">Membrane</keyword>
<name>D8LE53_ECTSI</name>
<keyword evidence="9" id="KW-1185">Reference proteome</keyword>
<evidence type="ECO:0000256" key="4">
    <source>
        <dbReference type="ARBA" id="ARBA00022989"/>
    </source>
</evidence>
<evidence type="ECO:0000256" key="2">
    <source>
        <dbReference type="ARBA" id="ARBA00009457"/>
    </source>
</evidence>
<evidence type="ECO:0000256" key="3">
    <source>
        <dbReference type="ARBA" id="ARBA00022692"/>
    </source>
</evidence>
<dbReference type="GO" id="GO:0005886">
    <property type="term" value="C:plasma membrane"/>
    <property type="evidence" value="ECO:0007669"/>
    <property type="project" value="TreeGrafter"/>
</dbReference>
<dbReference type="GO" id="GO:0005783">
    <property type="term" value="C:endoplasmic reticulum"/>
    <property type="evidence" value="ECO:0007669"/>
    <property type="project" value="TreeGrafter"/>
</dbReference>
<dbReference type="Proteomes" id="UP000002630">
    <property type="component" value="Unassembled WGS sequence"/>
</dbReference>
<comment type="subcellular location">
    <subcellularLocation>
        <location evidence="1">Membrane</location>
        <topology evidence="1">Multi-pass membrane protein</topology>
    </subcellularLocation>
</comment>
<dbReference type="GO" id="GO:0005794">
    <property type="term" value="C:Golgi apparatus"/>
    <property type="evidence" value="ECO:0007669"/>
    <property type="project" value="TreeGrafter"/>
</dbReference>
<evidence type="ECO:0000256" key="5">
    <source>
        <dbReference type="ARBA" id="ARBA00023136"/>
    </source>
</evidence>
<keyword evidence="4 7" id="KW-1133">Transmembrane helix</keyword>
<dbReference type="EMBL" id="FN649760">
    <property type="protein sequence ID" value="CBN74125.1"/>
    <property type="molecule type" value="Genomic_DNA"/>
</dbReference>
<dbReference type="Pfam" id="PF03381">
    <property type="entry name" value="CDC50"/>
    <property type="match status" value="1"/>
</dbReference>
<evidence type="ECO:0000256" key="7">
    <source>
        <dbReference type="SAM" id="Phobius"/>
    </source>
</evidence>
<proteinExistence type="inferred from homology"/>
<sequence length="370" mass="40907">MDRSQAAELIEPELSNKPANRPYYQQTLRSWSPLLTPWRAVGGYLLIGLIFVPLGAVLWHDKDVVELRYQYDGDGSDGDDCKITTYKENLDCTITFDVEKDIPGPAYVYYELTNFYQNHATYVASVGSSQLLGSTSTSDIDDCDPLIYNGTLVLHPCGLIANTLFNDIFTVSSGQTMEETDIAWDSDVADKFVQPDGFVTTACEDEDGCVACLTDAGLTDSDGGTTFEGCGVTDSTAYYYPDEDTTQYLYETFPEVISPLDGVKNEHFIVWMRVSGLSSFRKLYGRIDDGLNEGDTLSFDVSNNFIVDYYDGTKSIIVSNTNDFGGRNLYWGQSLPSIGGVVLVLALLIAIKQLVWPRTMGDISKLLDDP</sequence>
<dbReference type="OrthoDB" id="340608at2759"/>
<dbReference type="PANTHER" id="PTHR10926:SF0">
    <property type="entry name" value="CDC50, ISOFORM A"/>
    <property type="match status" value="1"/>
</dbReference>
<comment type="similarity">
    <text evidence="2 6">Belongs to the CDC50/LEM3 family.</text>
</comment>
<dbReference type="PANTHER" id="PTHR10926">
    <property type="entry name" value="CELL CYCLE CONTROL PROTEIN 50"/>
    <property type="match status" value="1"/>
</dbReference>
<dbReference type="eggNOG" id="KOG2952">
    <property type="taxonomic scope" value="Eukaryota"/>
</dbReference>
<dbReference type="STRING" id="2880.D8LE53"/>
<dbReference type="FunCoup" id="D8LE53">
    <property type="interactions" value="64"/>
</dbReference>
<dbReference type="InParanoid" id="D8LE53"/>
<evidence type="ECO:0000256" key="1">
    <source>
        <dbReference type="ARBA" id="ARBA00004141"/>
    </source>
</evidence>
<gene>
    <name evidence="8" type="ORF">Esi_0013_0015</name>
</gene>
<feature type="transmembrane region" description="Helical" evidence="7">
    <location>
        <begin position="41"/>
        <end position="59"/>
    </location>
</feature>
<evidence type="ECO:0000313" key="9">
    <source>
        <dbReference type="Proteomes" id="UP000002630"/>
    </source>
</evidence>
<evidence type="ECO:0000313" key="8">
    <source>
        <dbReference type="EMBL" id="CBN74125.1"/>
    </source>
</evidence>
<protein>
    <submittedName>
        <fullName evidence="8">Uncharacterized protein</fullName>
    </submittedName>
</protein>
<keyword evidence="3 7" id="KW-0812">Transmembrane</keyword>
<accession>D8LE53</accession>
<reference evidence="8 9" key="1">
    <citation type="journal article" date="2010" name="Nature">
        <title>The Ectocarpus genome and the independent evolution of multicellularity in brown algae.</title>
        <authorList>
            <person name="Cock J.M."/>
            <person name="Sterck L."/>
            <person name="Rouze P."/>
            <person name="Scornet D."/>
            <person name="Allen A.E."/>
            <person name="Amoutzias G."/>
            <person name="Anthouard V."/>
            <person name="Artiguenave F."/>
            <person name="Aury J.M."/>
            <person name="Badger J.H."/>
            <person name="Beszteri B."/>
            <person name="Billiau K."/>
            <person name="Bonnet E."/>
            <person name="Bothwell J.H."/>
            <person name="Bowler C."/>
            <person name="Boyen C."/>
            <person name="Brownlee C."/>
            <person name="Carrano C.J."/>
            <person name="Charrier B."/>
            <person name="Cho G.Y."/>
            <person name="Coelho S.M."/>
            <person name="Collen J."/>
            <person name="Corre E."/>
            <person name="Da Silva C."/>
            <person name="Delage L."/>
            <person name="Delaroque N."/>
            <person name="Dittami S.M."/>
            <person name="Doulbeau S."/>
            <person name="Elias M."/>
            <person name="Farnham G."/>
            <person name="Gachon C.M."/>
            <person name="Gschloessl B."/>
            <person name="Heesch S."/>
            <person name="Jabbari K."/>
            <person name="Jubin C."/>
            <person name="Kawai H."/>
            <person name="Kimura K."/>
            <person name="Kloareg B."/>
            <person name="Kupper F.C."/>
            <person name="Lang D."/>
            <person name="Le Bail A."/>
            <person name="Leblanc C."/>
            <person name="Lerouge P."/>
            <person name="Lohr M."/>
            <person name="Lopez P.J."/>
            <person name="Martens C."/>
            <person name="Maumus F."/>
            <person name="Michel G."/>
            <person name="Miranda-Saavedra D."/>
            <person name="Morales J."/>
            <person name="Moreau H."/>
            <person name="Motomura T."/>
            <person name="Nagasato C."/>
            <person name="Napoli C.A."/>
            <person name="Nelson D.R."/>
            <person name="Nyvall-Collen P."/>
            <person name="Peters A.F."/>
            <person name="Pommier C."/>
            <person name="Potin P."/>
            <person name="Poulain J."/>
            <person name="Quesneville H."/>
            <person name="Read B."/>
            <person name="Rensing S.A."/>
            <person name="Ritter A."/>
            <person name="Rousvoal S."/>
            <person name="Samanta M."/>
            <person name="Samson G."/>
            <person name="Schroeder D.C."/>
            <person name="Segurens B."/>
            <person name="Strittmatter M."/>
            <person name="Tonon T."/>
            <person name="Tregear J.W."/>
            <person name="Valentin K."/>
            <person name="von Dassow P."/>
            <person name="Yamagishi T."/>
            <person name="Van de Peer Y."/>
            <person name="Wincker P."/>
        </authorList>
    </citation>
    <scope>NUCLEOTIDE SEQUENCE [LARGE SCALE GENOMIC DNA]</scope>
    <source>
        <strain evidence="9">Ec32 / CCAP1310/4</strain>
    </source>
</reference>